<accession>A0A5B7HGU1</accession>
<name>A0A5B7HGU1_PORTR</name>
<organism evidence="2 3">
    <name type="scientific">Portunus trituberculatus</name>
    <name type="common">Swimming crab</name>
    <name type="synonym">Neptunus trituberculatus</name>
    <dbReference type="NCBI Taxonomy" id="210409"/>
    <lineage>
        <taxon>Eukaryota</taxon>
        <taxon>Metazoa</taxon>
        <taxon>Ecdysozoa</taxon>
        <taxon>Arthropoda</taxon>
        <taxon>Crustacea</taxon>
        <taxon>Multicrustacea</taxon>
        <taxon>Malacostraca</taxon>
        <taxon>Eumalacostraca</taxon>
        <taxon>Eucarida</taxon>
        <taxon>Decapoda</taxon>
        <taxon>Pleocyemata</taxon>
        <taxon>Brachyura</taxon>
        <taxon>Eubrachyura</taxon>
        <taxon>Portunoidea</taxon>
        <taxon>Portunidae</taxon>
        <taxon>Portuninae</taxon>
        <taxon>Portunus</taxon>
    </lineage>
</organism>
<feature type="region of interest" description="Disordered" evidence="1">
    <location>
        <begin position="1"/>
        <end position="22"/>
    </location>
</feature>
<evidence type="ECO:0000256" key="1">
    <source>
        <dbReference type="SAM" id="MobiDB-lite"/>
    </source>
</evidence>
<comment type="caution">
    <text evidence="2">The sequence shown here is derived from an EMBL/GenBank/DDBJ whole genome shotgun (WGS) entry which is preliminary data.</text>
</comment>
<evidence type="ECO:0000313" key="2">
    <source>
        <dbReference type="EMBL" id="MPC69136.1"/>
    </source>
</evidence>
<dbReference type="Proteomes" id="UP000324222">
    <property type="component" value="Unassembled WGS sequence"/>
</dbReference>
<keyword evidence="3" id="KW-1185">Reference proteome</keyword>
<proteinExistence type="predicted"/>
<dbReference type="EMBL" id="VSRR010028930">
    <property type="protein sequence ID" value="MPC69136.1"/>
    <property type="molecule type" value="Genomic_DNA"/>
</dbReference>
<evidence type="ECO:0000313" key="3">
    <source>
        <dbReference type="Proteomes" id="UP000324222"/>
    </source>
</evidence>
<reference evidence="2 3" key="1">
    <citation type="submission" date="2019-05" db="EMBL/GenBank/DDBJ databases">
        <title>Another draft genome of Portunus trituberculatus and its Hox gene families provides insights of decapod evolution.</title>
        <authorList>
            <person name="Jeong J.-H."/>
            <person name="Song I."/>
            <person name="Kim S."/>
            <person name="Choi T."/>
            <person name="Kim D."/>
            <person name="Ryu S."/>
            <person name="Kim W."/>
        </authorList>
    </citation>
    <scope>NUCLEOTIDE SEQUENCE [LARGE SCALE GENOMIC DNA]</scope>
    <source>
        <tissue evidence="2">Muscle</tissue>
    </source>
</reference>
<dbReference type="AlphaFoldDB" id="A0A5B7HGU1"/>
<gene>
    <name evidence="2" type="ORF">E2C01_063351</name>
</gene>
<sequence length="88" mass="10094">MFLQSGRKVWRAGKDDKRSPNDRVTEKVLLEHGWRVRGKERKRARAAGRWLKGRVVLGVGKYCLGGRREVKWREGGCEARSITTELTG</sequence>
<protein>
    <submittedName>
        <fullName evidence="2">Uncharacterized protein</fullName>
    </submittedName>
</protein>
<feature type="compositionally biased region" description="Basic and acidic residues" evidence="1">
    <location>
        <begin position="12"/>
        <end position="22"/>
    </location>
</feature>